<dbReference type="EMBL" id="SDRB02010515">
    <property type="protein sequence ID" value="THG06041.1"/>
    <property type="molecule type" value="Genomic_DNA"/>
</dbReference>
<dbReference type="PANTHER" id="PTHR34268:SF8">
    <property type="entry name" value="FAE DOMAIN-CONTAINING PROTEIN"/>
    <property type="match status" value="1"/>
</dbReference>
<feature type="compositionally biased region" description="Polar residues" evidence="1">
    <location>
        <begin position="110"/>
        <end position="131"/>
    </location>
</feature>
<protein>
    <submittedName>
        <fullName evidence="3">Uncharacterized protein</fullName>
    </submittedName>
</protein>
<reference evidence="3 4" key="1">
    <citation type="journal article" date="2018" name="Proc. Natl. Acad. Sci. U.S.A.">
        <title>Draft genome sequence of Camellia sinensis var. sinensis provides insights into the evolution of the tea genome and tea quality.</title>
        <authorList>
            <person name="Wei C."/>
            <person name="Yang H."/>
            <person name="Wang S."/>
            <person name="Zhao J."/>
            <person name="Liu C."/>
            <person name="Gao L."/>
            <person name="Xia E."/>
            <person name="Lu Y."/>
            <person name="Tai Y."/>
            <person name="She G."/>
            <person name="Sun J."/>
            <person name="Cao H."/>
            <person name="Tong W."/>
            <person name="Gao Q."/>
            <person name="Li Y."/>
            <person name="Deng W."/>
            <person name="Jiang X."/>
            <person name="Wang W."/>
            <person name="Chen Q."/>
            <person name="Zhang S."/>
            <person name="Li H."/>
            <person name="Wu J."/>
            <person name="Wang P."/>
            <person name="Li P."/>
            <person name="Shi C."/>
            <person name="Zheng F."/>
            <person name="Jian J."/>
            <person name="Huang B."/>
            <person name="Shan D."/>
            <person name="Shi M."/>
            <person name="Fang C."/>
            <person name="Yue Y."/>
            <person name="Li F."/>
            <person name="Li D."/>
            <person name="Wei S."/>
            <person name="Han B."/>
            <person name="Jiang C."/>
            <person name="Yin Y."/>
            <person name="Xia T."/>
            <person name="Zhang Z."/>
            <person name="Bennetzen J.L."/>
            <person name="Zhao S."/>
            <person name="Wan X."/>
        </authorList>
    </citation>
    <scope>NUCLEOTIDE SEQUENCE [LARGE SCALE GENOMIC DNA]</scope>
    <source>
        <strain evidence="4">cv. Shuchazao</strain>
        <tissue evidence="3">Leaf</tissue>
    </source>
</reference>
<keyword evidence="2" id="KW-1133">Transmembrane helix</keyword>
<gene>
    <name evidence="3" type="ORF">TEA_019408</name>
</gene>
<proteinExistence type="predicted"/>
<evidence type="ECO:0000256" key="1">
    <source>
        <dbReference type="SAM" id="MobiDB-lite"/>
    </source>
</evidence>
<comment type="caution">
    <text evidence="3">The sequence shown here is derived from an EMBL/GenBank/DDBJ whole genome shotgun (WGS) entry which is preliminary data.</text>
</comment>
<feature type="region of interest" description="Disordered" evidence="1">
    <location>
        <begin position="103"/>
        <end position="138"/>
    </location>
</feature>
<sequence length="138" mass="15155">MAQDRVDQANPIGGDRGIEALWVAYEKQQEQLNEILTDDMAAIESSLGEMLVKVGLFILVQALVYLILSKSSNIFSKNKVRPSPSFKTARSVSIRRLLAFLGDMPAGGETSPSRSSPLPSEDMINSPTNNNNKKHKSH</sequence>
<keyword evidence="2" id="KW-0812">Transmembrane</keyword>
<name>A0A4S4DS72_CAMSN</name>
<accession>A0A4S4DS72</accession>
<organism evidence="3 4">
    <name type="scientific">Camellia sinensis var. sinensis</name>
    <name type="common">China tea</name>
    <dbReference type="NCBI Taxonomy" id="542762"/>
    <lineage>
        <taxon>Eukaryota</taxon>
        <taxon>Viridiplantae</taxon>
        <taxon>Streptophyta</taxon>
        <taxon>Embryophyta</taxon>
        <taxon>Tracheophyta</taxon>
        <taxon>Spermatophyta</taxon>
        <taxon>Magnoliopsida</taxon>
        <taxon>eudicotyledons</taxon>
        <taxon>Gunneridae</taxon>
        <taxon>Pentapetalae</taxon>
        <taxon>asterids</taxon>
        <taxon>Ericales</taxon>
        <taxon>Theaceae</taxon>
        <taxon>Camellia</taxon>
    </lineage>
</organism>
<keyword evidence="4" id="KW-1185">Reference proteome</keyword>
<dbReference type="PANTHER" id="PTHR34268">
    <property type="entry name" value="OS01G0321850 PROTEIN"/>
    <property type="match status" value="1"/>
</dbReference>
<evidence type="ECO:0000313" key="4">
    <source>
        <dbReference type="Proteomes" id="UP000306102"/>
    </source>
</evidence>
<evidence type="ECO:0000313" key="3">
    <source>
        <dbReference type="EMBL" id="THG06041.1"/>
    </source>
</evidence>
<keyword evidence="2" id="KW-0472">Membrane</keyword>
<feature type="transmembrane region" description="Helical" evidence="2">
    <location>
        <begin position="50"/>
        <end position="68"/>
    </location>
</feature>
<dbReference type="AlphaFoldDB" id="A0A4S4DS72"/>
<evidence type="ECO:0000256" key="2">
    <source>
        <dbReference type="SAM" id="Phobius"/>
    </source>
</evidence>
<dbReference type="Proteomes" id="UP000306102">
    <property type="component" value="Unassembled WGS sequence"/>
</dbReference>